<evidence type="ECO:0000313" key="1">
    <source>
        <dbReference type="EMBL" id="CAK0798616.1"/>
    </source>
</evidence>
<gene>
    <name evidence="1" type="ORF">PCOR1329_LOCUS7323</name>
</gene>
<reference evidence="1" key="1">
    <citation type="submission" date="2023-10" db="EMBL/GenBank/DDBJ databases">
        <authorList>
            <person name="Chen Y."/>
            <person name="Shah S."/>
            <person name="Dougan E. K."/>
            <person name="Thang M."/>
            <person name="Chan C."/>
        </authorList>
    </citation>
    <scope>NUCLEOTIDE SEQUENCE [LARGE SCALE GENOMIC DNA]</scope>
</reference>
<dbReference type="Proteomes" id="UP001189429">
    <property type="component" value="Unassembled WGS sequence"/>
</dbReference>
<accession>A0ABN9PZ49</accession>
<dbReference type="EMBL" id="CAUYUJ010001986">
    <property type="protein sequence ID" value="CAK0798616.1"/>
    <property type="molecule type" value="Genomic_DNA"/>
</dbReference>
<evidence type="ECO:0000313" key="2">
    <source>
        <dbReference type="Proteomes" id="UP001189429"/>
    </source>
</evidence>
<protein>
    <recommendedName>
        <fullName evidence="3">Solute-binding protein family 3/N-terminal domain-containing protein</fullName>
    </recommendedName>
</protein>
<name>A0ABN9PZ49_9DINO</name>
<organism evidence="1 2">
    <name type="scientific">Prorocentrum cordatum</name>
    <dbReference type="NCBI Taxonomy" id="2364126"/>
    <lineage>
        <taxon>Eukaryota</taxon>
        <taxon>Sar</taxon>
        <taxon>Alveolata</taxon>
        <taxon>Dinophyceae</taxon>
        <taxon>Prorocentrales</taxon>
        <taxon>Prorocentraceae</taxon>
        <taxon>Prorocentrum</taxon>
    </lineage>
</organism>
<evidence type="ECO:0008006" key="3">
    <source>
        <dbReference type="Google" id="ProtNLM"/>
    </source>
</evidence>
<feature type="non-terminal residue" evidence="1">
    <location>
        <position position="1"/>
    </location>
</feature>
<keyword evidence="2" id="KW-1185">Reference proteome</keyword>
<comment type="caution">
    <text evidence="1">The sequence shown here is derived from an EMBL/GenBank/DDBJ whole genome shotgun (WGS) entry which is preliminary data.</text>
</comment>
<proteinExistence type="predicted"/>
<sequence>SASSPRLAPIVSRSACSLLGCSLASPWMLRPSSLLSFALLWFFWLSSAGRVSNYDVVLGADGSSAMLDDDGPEIDGSSDLNDCSHWEALEWTLHKKTWSMLSPEQRHAFETVGYTEVIWNDYGVGSEDMTNWDDLTDHQRDALMGIGYTKEEWDCDVSGEFAYPDKLPPVEGKLSVSDAPLAGSQALVFESGSRRVVIGVFVDTASVIVSSIIGRLLAGMYALKVEFKTLSSTRQAYHLMSSGEVDLVMDVDRPVTRAPTLNDHINDYGSLTELGNINHLYINRPNDPTAPYYNATIDLIPYWTLLQKEKVRQWIPHAPCSMGPWGGNASGYGVWCMEERASVPVIWAQGPQAPDHEVDPLMAFIHAKGLPFGVEFLEFADLDRRVQVAVGAGAPALFYADEFSLLTQSSVDGLNVRRLAFPDQRNCGDLGTWADVGKWHCAPIRTKYEKLGSSHIDSSENVRTAVMRFGLSDSRMEAIFSTYRRAYDEGRDVWNAAGTAANTFISSEERLWRTWFTFPDPMSTRGRGLILCFFGVGALAFALAELRGVGLLGAAGRAEEGPAPAPGAVDRRVPPNVGLEVLAGTNTHLAP</sequence>